<comment type="subcellular location">
    <subcellularLocation>
        <location evidence="1">Mitochondrion inner membrane</location>
        <topology evidence="1">Peripheral membrane protein</topology>
    </subcellularLocation>
</comment>
<accession>A0A8T0B4E6</accession>
<evidence type="ECO:0000256" key="3">
    <source>
        <dbReference type="ARBA" id="ARBA00022723"/>
    </source>
</evidence>
<evidence type="ECO:0000256" key="5">
    <source>
        <dbReference type="ARBA" id="ARBA00022833"/>
    </source>
</evidence>
<keyword evidence="10" id="KW-1015">Disulfide bond</keyword>
<reference evidence="15" key="1">
    <citation type="submission" date="2020-08" db="EMBL/GenBank/DDBJ databases">
        <title>Chromosome-level assembly of Southern catfish (Silurus meridionalis) provides insights into visual adaptation to the nocturnal and benthic lifestyles.</title>
        <authorList>
            <person name="Zhang Y."/>
            <person name="Wang D."/>
            <person name="Peng Z."/>
        </authorList>
    </citation>
    <scope>NUCLEOTIDE SEQUENCE</scope>
    <source>
        <strain evidence="15">SWU-2019-XX</strain>
        <tissue evidence="15">Muscle</tissue>
    </source>
</reference>
<dbReference type="PANTHER" id="PTHR13172">
    <property type="entry name" value="MITOCHONDRIAL IMPORT INNER MEMBRANE TRANSLOCASE SUBUNIT TIM9B"/>
    <property type="match status" value="1"/>
</dbReference>
<name>A0A8T0B4E6_SILME</name>
<proteinExistence type="predicted"/>
<gene>
    <name evidence="15" type="ORF">HF521_002359</name>
</gene>
<feature type="domain" description="Tim10-like" evidence="14">
    <location>
        <begin position="7"/>
        <end position="63"/>
    </location>
</feature>
<organism evidence="15 16">
    <name type="scientific">Silurus meridionalis</name>
    <name type="common">Southern catfish</name>
    <name type="synonym">Silurus soldatovi meridionalis</name>
    <dbReference type="NCBI Taxonomy" id="175797"/>
    <lineage>
        <taxon>Eukaryota</taxon>
        <taxon>Metazoa</taxon>
        <taxon>Chordata</taxon>
        <taxon>Craniata</taxon>
        <taxon>Vertebrata</taxon>
        <taxon>Euteleostomi</taxon>
        <taxon>Actinopterygii</taxon>
        <taxon>Neopterygii</taxon>
        <taxon>Teleostei</taxon>
        <taxon>Ostariophysi</taxon>
        <taxon>Siluriformes</taxon>
        <taxon>Siluridae</taxon>
        <taxon>Silurus</taxon>
    </lineage>
</organism>
<sequence>MEPDGQLRNLRDFLLVYNRMTEICFQRCTNNFNYRTLTMDEERCVDNCAGKLIRSNHRLMGTYVKLMPAMVQKRMEELESKAAEAAKATEAIGPVEPHTGGLNLSVAPSTDITSTLAKPAPDGLTPASAAEVSGTASITILSAPSPSTNEAFVSPIPVTESAHKCSTEHPSKHASLDLTSPLLEGLHVSTPPAKPSVQTQESFPSASSGIALKNVDVNHIGIVNSSISPPASAHQFTGGERPS</sequence>
<dbReference type="SUPFAM" id="SSF144122">
    <property type="entry name" value="Tim10-like"/>
    <property type="match status" value="1"/>
</dbReference>
<evidence type="ECO:0000256" key="7">
    <source>
        <dbReference type="ARBA" id="ARBA00023010"/>
    </source>
</evidence>
<evidence type="ECO:0000256" key="2">
    <source>
        <dbReference type="ARBA" id="ARBA00022448"/>
    </source>
</evidence>
<evidence type="ECO:0000256" key="1">
    <source>
        <dbReference type="ARBA" id="ARBA00004637"/>
    </source>
</evidence>
<keyword evidence="9" id="KW-0472">Membrane</keyword>
<keyword evidence="6" id="KW-0653">Protein transport</keyword>
<keyword evidence="7" id="KW-0811">Translocation</keyword>
<evidence type="ECO:0000259" key="14">
    <source>
        <dbReference type="Pfam" id="PF02953"/>
    </source>
</evidence>
<evidence type="ECO:0000313" key="15">
    <source>
        <dbReference type="EMBL" id="KAF7701194.1"/>
    </source>
</evidence>
<dbReference type="AlphaFoldDB" id="A0A8T0B4E6"/>
<keyword evidence="16" id="KW-1185">Reference proteome</keyword>
<evidence type="ECO:0000313" key="16">
    <source>
        <dbReference type="Proteomes" id="UP000606274"/>
    </source>
</evidence>
<keyword evidence="4" id="KW-0999">Mitochondrion inner membrane</keyword>
<evidence type="ECO:0000256" key="13">
    <source>
        <dbReference type="SAM" id="MobiDB-lite"/>
    </source>
</evidence>
<evidence type="ECO:0000256" key="4">
    <source>
        <dbReference type="ARBA" id="ARBA00022792"/>
    </source>
</evidence>
<evidence type="ECO:0000256" key="6">
    <source>
        <dbReference type="ARBA" id="ARBA00022927"/>
    </source>
</evidence>
<dbReference type="GO" id="GO:0046872">
    <property type="term" value="F:metal ion binding"/>
    <property type="evidence" value="ECO:0007669"/>
    <property type="project" value="UniProtKB-KW"/>
</dbReference>
<keyword evidence="2" id="KW-0813">Transport</keyword>
<keyword evidence="5" id="KW-0862">Zinc</keyword>
<dbReference type="InterPro" id="IPR004217">
    <property type="entry name" value="Tim10-like"/>
</dbReference>
<dbReference type="InterPro" id="IPR035427">
    <property type="entry name" value="Tim10-like_dom_sf"/>
</dbReference>
<keyword evidence="3" id="KW-0479">Metal-binding</keyword>
<evidence type="ECO:0000256" key="12">
    <source>
        <dbReference type="ARBA" id="ARBA00042115"/>
    </source>
</evidence>
<feature type="region of interest" description="Disordered" evidence="13">
    <location>
        <begin position="224"/>
        <end position="243"/>
    </location>
</feature>
<dbReference type="FunFam" id="1.10.287.810:FF:000006">
    <property type="entry name" value="mitochondrial import inner membrane translocase subunit Tim10 B"/>
    <property type="match status" value="1"/>
</dbReference>
<comment type="caution">
    <text evidence="15">The sequence shown here is derived from an EMBL/GenBank/DDBJ whole genome shotgun (WGS) entry which is preliminary data.</text>
</comment>
<dbReference type="InterPro" id="IPR050673">
    <property type="entry name" value="Mito_inner_translocase_sub"/>
</dbReference>
<dbReference type="Pfam" id="PF02953">
    <property type="entry name" value="zf-Tim10_DDP"/>
    <property type="match status" value="1"/>
</dbReference>
<dbReference type="Gene3D" id="1.10.287.810">
    <property type="entry name" value="Mitochondrial import inner membrane translocase subunit tim13 like domains"/>
    <property type="match status" value="1"/>
</dbReference>
<evidence type="ECO:0000256" key="11">
    <source>
        <dbReference type="ARBA" id="ARBA00039820"/>
    </source>
</evidence>
<dbReference type="Proteomes" id="UP000606274">
    <property type="component" value="Unassembled WGS sequence"/>
</dbReference>
<keyword evidence="8" id="KW-0496">Mitochondrion</keyword>
<dbReference type="GO" id="GO:0015031">
    <property type="term" value="P:protein transport"/>
    <property type="evidence" value="ECO:0007669"/>
    <property type="project" value="UniProtKB-KW"/>
</dbReference>
<dbReference type="OrthoDB" id="1551503at2759"/>
<protein>
    <recommendedName>
        <fullName evidence="11">Mitochondrial import inner membrane translocase subunit Tim10 B</fullName>
    </recommendedName>
    <alternativeName>
        <fullName evidence="12">Mitochondrial import inner membrane translocase subunit Tim9 B</fullName>
    </alternativeName>
</protein>
<dbReference type="EMBL" id="JABFDY010000011">
    <property type="protein sequence ID" value="KAF7701194.1"/>
    <property type="molecule type" value="Genomic_DNA"/>
</dbReference>
<evidence type="ECO:0000256" key="10">
    <source>
        <dbReference type="ARBA" id="ARBA00023157"/>
    </source>
</evidence>
<dbReference type="GO" id="GO:0005743">
    <property type="term" value="C:mitochondrial inner membrane"/>
    <property type="evidence" value="ECO:0007669"/>
    <property type="project" value="UniProtKB-SubCell"/>
</dbReference>
<evidence type="ECO:0000256" key="8">
    <source>
        <dbReference type="ARBA" id="ARBA00023128"/>
    </source>
</evidence>
<evidence type="ECO:0000256" key="9">
    <source>
        <dbReference type="ARBA" id="ARBA00023136"/>
    </source>
</evidence>